<dbReference type="InterPro" id="IPR013525">
    <property type="entry name" value="ABC2_TM"/>
</dbReference>
<dbReference type="GO" id="GO:0140359">
    <property type="term" value="F:ABC-type transporter activity"/>
    <property type="evidence" value="ECO:0007669"/>
    <property type="project" value="InterPro"/>
</dbReference>
<feature type="domain" description="ABC-2 type transporter transmembrane" evidence="7">
    <location>
        <begin position="22"/>
        <end position="364"/>
    </location>
</feature>
<dbReference type="AlphaFoldDB" id="A0A437R5C0"/>
<keyword evidence="9" id="KW-1185">Reference proteome</keyword>
<protein>
    <submittedName>
        <fullName evidence="8">ABC transporter permease</fullName>
    </submittedName>
</protein>
<proteinExistence type="predicted"/>
<feature type="transmembrane region" description="Helical" evidence="6">
    <location>
        <begin position="351"/>
        <end position="370"/>
    </location>
</feature>
<comment type="subcellular location">
    <subcellularLocation>
        <location evidence="1">Cell membrane</location>
        <topology evidence="1">Multi-pass membrane protein</topology>
    </subcellularLocation>
</comment>
<dbReference type="EMBL" id="SACS01000001">
    <property type="protein sequence ID" value="RVU41964.1"/>
    <property type="molecule type" value="Genomic_DNA"/>
</dbReference>
<dbReference type="InterPro" id="IPR051449">
    <property type="entry name" value="ABC-2_transporter_component"/>
</dbReference>
<dbReference type="Pfam" id="PF12698">
    <property type="entry name" value="ABC2_membrane_3"/>
    <property type="match status" value="1"/>
</dbReference>
<dbReference type="GO" id="GO:0005886">
    <property type="term" value="C:plasma membrane"/>
    <property type="evidence" value="ECO:0007669"/>
    <property type="project" value="UniProtKB-SubCell"/>
</dbReference>
<evidence type="ECO:0000256" key="1">
    <source>
        <dbReference type="ARBA" id="ARBA00004651"/>
    </source>
</evidence>
<feature type="transmembrane region" description="Helical" evidence="6">
    <location>
        <begin position="191"/>
        <end position="209"/>
    </location>
</feature>
<feature type="transmembrane region" description="Helical" evidence="6">
    <location>
        <begin position="230"/>
        <end position="251"/>
    </location>
</feature>
<dbReference type="RefSeq" id="WP_127697342.1">
    <property type="nucleotide sequence ID" value="NZ_SACS01000001.1"/>
</dbReference>
<dbReference type="PANTHER" id="PTHR30294:SF38">
    <property type="entry name" value="TRANSPORT PERMEASE PROTEIN"/>
    <property type="match status" value="1"/>
</dbReference>
<evidence type="ECO:0000313" key="8">
    <source>
        <dbReference type="EMBL" id="RVU41964.1"/>
    </source>
</evidence>
<evidence type="ECO:0000256" key="4">
    <source>
        <dbReference type="ARBA" id="ARBA00022989"/>
    </source>
</evidence>
<evidence type="ECO:0000256" key="5">
    <source>
        <dbReference type="ARBA" id="ARBA00023136"/>
    </source>
</evidence>
<evidence type="ECO:0000259" key="7">
    <source>
        <dbReference type="Pfam" id="PF12698"/>
    </source>
</evidence>
<reference evidence="8 9" key="1">
    <citation type="submission" date="2019-01" db="EMBL/GenBank/DDBJ databases">
        <authorList>
            <person name="Chen W.-M."/>
        </authorList>
    </citation>
    <scope>NUCLEOTIDE SEQUENCE [LARGE SCALE GENOMIC DNA]</scope>
    <source>
        <strain evidence="8 9">KYPC3</strain>
    </source>
</reference>
<keyword evidence="3 6" id="KW-0812">Transmembrane</keyword>
<dbReference type="Gene3D" id="3.40.1710.10">
    <property type="entry name" value="abc type-2 transporter like domain"/>
    <property type="match status" value="1"/>
</dbReference>
<evidence type="ECO:0000313" key="9">
    <source>
        <dbReference type="Proteomes" id="UP000283077"/>
    </source>
</evidence>
<keyword evidence="2" id="KW-1003">Cell membrane</keyword>
<keyword evidence="5 6" id="KW-0472">Membrane</keyword>
<evidence type="ECO:0000256" key="6">
    <source>
        <dbReference type="SAM" id="Phobius"/>
    </source>
</evidence>
<evidence type="ECO:0000256" key="2">
    <source>
        <dbReference type="ARBA" id="ARBA00022475"/>
    </source>
</evidence>
<name>A0A437R5C0_9GAMM</name>
<sequence length="379" mass="40999">MHKVVQLIKKDLLLLWREPANLVLILLIPLLMATIFGGIYGNDSHKSKVTLAVVDEDGSAESAAFVSLLAARPDLHISQLNLEAARQSTRLGQHVAYMQIETGFATGIQQFPFGQQTPVIRLVADPKRQAITGYMTGVTMQTVMQLIENRLGGASTGSTNMNLQPVSVKAENIEVSPAMPLNAFSVTVPQAVLWSILASVAIMSAGLATERSQQIMLRLKVTAVSMQMIVLSKILSCMTMILMSTTLLFLFGTVTFDLNIQSLSMLSLAIWCSAFCFAGIIMALGTLGGSPGAISGAVWTVMIIFAMLGGGMVPQFMMPEWLAIASHLSPGKWAIQLMEGAIWRDYSWQDALLPALILVILGTLGCAAGIRNLRNERYL</sequence>
<organism evidence="8 9">
    <name type="scientific">Rheinheimera riviphila</name>
    <dbReference type="NCBI Taxonomy" id="1834037"/>
    <lineage>
        <taxon>Bacteria</taxon>
        <taxon>Pseudomonadati</taxon>
        <taxon>Pseudomonadota</taxon>
        <taxon>Gammaproteobacteria</taxon>
        <taxon>Chromatiales</taxon>
        <taxon>Chromatiaceae</taxon>
        <taxon>Rheinheimera</taxon>
    </lineage>
</organism>
<comment type="caution">
    <text evidence="8">The sequence shown here is derived from an EMBL/GenBank/DDBJ whole genome shotgun (WGS) entry which is preliminary data.</text>
</comment>
<feature type="transmembrane region" description="Helical" evidence="6">
    <location>
        <begin position="296"/>
        <end position="317"/>
    </location>
</feature>
<keyword evidence="4 6" id="KW-1133">Transmembrane helix</keyword>
<feature type="transmembrane region" description="Helical" evidence="6">
    <location>
        <begin position="21"/>
        <end position="41"/>
    </location>
</feature>
<dbReference type="Proteomes" id="UP000283077">
    <property type="component" value="Unassembled WGS sequence"/>
</dbReference>
<dbReference type="OrthoDB" id="266913at2"/>
<accession>A0A437R5C0</accession>
<evidence type="ECO:0000256" key="3">
    <source>
        <dbReference type="ARBA" id="ARBA00022692"/>
    </source>
</evidence>
<feature type="transmembrane region" description="Helical" evidence="6">
    <location>
        <begin position="263"/>
        <end position="284"/>
    </location>
</feature>
<dbReference type="PANTHER" id="PTHR30294">
    <property type="entry name" value="MEMBRANE COMPONENT OF ABC TRANSPORTER YHHJ-RELATED"/>
    <property type="match status" value="1"/>
</dbReference>
<gene>
    <name evidence="8" type="ORF">EOE67_01885</name>
</gene>